<feature type="transmembrane region" description="Helical" evidence="2">
    <location>
        <begin position="280"/>
        <end position="305"/>
    </location>
</feature>
<keyword evidence="2" id="KW-0812">Transmembrane</keyword>
<protein>
    <submittedName>
        <fullName evidence="3">Uncharacterized protein</fullName>
    </submittedName>
</protein>
<dbReference type="Pfam" id="PF11915">
    <property type="entry name" value="DUF3433"/>
    <property type="match status" value="1"/>
</dbReference>
<feature type="transmembrane region" description="Helical" evidence="2">
    <location>
        <begin position="57"/>
        <end position="75"/>
    </location>
</feature>
<keyword evidence="4" id="KW-1185">Reference proteome</keyword>
<evidence type="ECO:0000313" key="4">
    <source>
        <dbReference type="Proteomes" id="UP001056384"/>
    </source>
</evidence>
<evidence type="ECO:0000256" key="1">
    <source>
        <dbReference type="SAM" id="MobiDB-lite"/>
    </source>
</evidence>
<dbReference type="EMBL" id="CP099424">
    <property type="protein sequence ID" value="USW55219.1"/>
    <property type="molecule type" value="Genomic_DNA"/>
</dbReference>
<reference evidence="3" key="1">
    <citation type="submission" date="2022-06" db="EMBL/GenBank/DDBJ databases">
        <title>Complete genome sequences of two strains of the flax pathogen Septoria linicola.</title>
        <authorList>
            <person name="Lapalu N."/>
            <person name="Simon A."/>
            <person name="Demenou B."/>
            <person name="Paumier D."/>
            <person name="Guillot M.-P."/>
            <person name="Gout L."/>
            <person name="Valade R."/>
        </authorList>
    </citation>
    <scope>NUCLEOTIDE SEQUENCE</scope>
    <source>
        <strain evidence="3">SE15195</strain>
    </source>
</reference>
<proteinExistence type="predicted"/>
<organism evidence="3 4">
    <name type="scientific">Septoria linicola</name>
    <dbReference type="NCBI Taxonomy" id="215465"/>
    <lineage>
        <taxon>Eukaryota</taxon>
        <taxon>Fungi</taxon>
        <taxon>Dikarya</taxon>
        <taxon>Ascomycota</taxon>
        <taxon>Pezizomycotina</taxon>
        <taxon>Dothideomycetes</taxon>
        <taxon>Dothideomycetidae</taxon>
        <taxon>Mycosphaerellales</taxon>
        <taxon>Mycosphaerellaceae</taxon>
        <taxon>Septoria</taxon>
    </lineage>
</organism>
<feature type="transmembrane region" description="Helical" evidence="2">
    <location>
        <begin position="356"/>
        <end position="374"/>
    </location>
</feature>
<dbReference type="Proteomes" id="UP001056384">
    <property type="component" value="Chromosome 7"/>
</dbReference>
<accession>A0A9Q9ATN4</accession>
<sequence>MASIRYARVGYGHQDQTEYDGGAIKDTSDGASGDDRPGFYKDTLRNYRPIVLRTPSLLVLLLFTLSLIGLLQYALARLPNRQGRSGLDSLKNATADAEAFVGGRTSALGRRQESGITTSAASPSAATDAYIITIQTATNMDSTENTPSTQSSTAPDQSRPKDDYVPQTTTRTTTERVSRTETATEDLVTAAAANTEDYVPQTASVPPKTADDYIAQDIRTEPTPKTTLNEVYVRPTETVESATTTSGVYVPVTATPTHTVVTAPHPDVYVPNAETKGVEIIVWSAVQAFLGTYLAVLLAVFYRILISVVHTQIRLIDPFRQLMGSRGALASTALFSSYQSHDRFGPISALFNGRGMLFLTGLAFWLSCLLPALSSEAIFVDTNWDLPNAEIGSQTLVLPG</sequence>
<keyword evidence="2" id="KW-0472">Membrane</keyword>
<feature type="compositionally biased region" description="Polar residues" evidence="1">
    <location>
        <begin position="138"/>
        <end position="156"/>
    </location>
</feature>
<dbReference type="AlphaFoldDB" id="A0A9Q9ATN4"/>
<dbReference type="InterPro" id="IPR021840">
    <property type="entry name" value="DUF3433"/>
</dbReference>
<feature type="region of interest" description="Disordered" evidence="1">
    <location>
        <begin position="138"/>
        <end position="184"/>
    </location>
</feature>
<feature type="region of interest" description="Disordered" evidence="1">
    <location>
        <begin position="18"/>
        <end position="37"/>
    </location>
</feature>
<keyword evidence="2" id="KW-1133">Transmembrane helix</keyword>
<evidence type="ECO:0000256" key="2">
    <source>
        <dbReference type="SAM" id="Phobius"/>
    </source>
</evidence>
<gene>
    <name evidence="3" type="ORF">Slin15195_G085380</name>
</gene>
<name>A0A9Q9ATN4_9PEZI</name>
<evidence type="ECO:0000313" key="3">
    <source>
        <dbReference type="EMBL" id="USW55219.1"/>
    </source>
</evidence>